<accession>A0A9N9IRY4</accession>
<organism evidence="1 2">
    <name type="scientific">Funneliformis caledonium</name>
    <dbReference type="NCBI Taxonomy" id="1117310"/>
    <lineage>
        <taxon>Eukaryota</taxon>
        <taxon>Fungi</taxon>
        <taxon>Fungi incertae sedis</taxon>
        <taxon>Mucoromycota</taxon>
        <taxon>Glomeromycotina</taxon>
        <taxon>Glomeromycetes</taxon>
        <taxon>Glomerales</taxon>
        <taxon>Glomeraceae</taxon>
        <taxon>Funneliformis</taxon>
    </lineage>
</organism>
<evidence type="ECO:0000313" key="2">
    <source>
        <dbReference type="Proteomes" id="UP000789570"/>
    </source>
</evidence>
<gene>
    <name evidence="1" type="ORF">FCALED_LOCUS15930</name>
</gene>
<feature type="non-terminal residue" evidence="1">
    <location>
        <position position="78"/>
    </location>
</feature>
<proteinExistence type="predicted"/>
<reference evidence="1" key="1">
    <citation type="submission" date="2021-06" db="EMBL/GenBank/DDBJ databases">
        <authorList>
            <person name="Kallberg Y."/>
            <person name="Tangrot J."/>
            <person name="Rosling A."/>
        </authorList>
    </citation>
    <scope>NUCLEOTIDE SEQUENCE</scope>
    <source>
        <strain evidence="1">UK204</strain>
    </source>
</reference>
<comment type="caution">
    <text evidence="1">The sequence shown here is derived from an EMBL/GenBank/DDBJ whole genome shotgun (WGS) entry which is preliminary data.</text>
</comment>
<name>A0A9N9IRY4_9GLOM</name>
<evidence type="ECO:0000313" key="1">
    <source>
        <dbReference type="EMBL" id="CAG8745488.1"/>
    </source>
</evidence>
<dbReference type="Proteomes" id="UP000789570">
    <property type="component" value="Unassembled WGS sequence"/>
</dbReference>
<sequence>MCVSIPIRPFIQDITQSITLNNFQHLAVINKYHNLNIYWLAIAFYLNDNIANACTSYKASAVKKKKLQRLIELLPTME</sequence>
<protein>
    <submittedName>
        <fullName evidence="1">16575_t:CDS:1</fullName>
    </submittedName>
</protein>
<dbReference type="AlphaFoldDB" id="A0A9N9IRY4"/>
<keyword evidence="2" id="KW-1185">Reference proteome</keyword>
<dbReference type="EMBL" id="CAJVPQ010016365">
    <property type="protein sequence ID" value="CAG8745488.1"/>
    <property type="molecule type" value="Genomic_DNA"/>
</dbReference>
<dbReference type="OrthoDB" id="2303711at2759"/>